<reference evidence="1" key="1">
    <citation type="journal article" date="2013" name="Environ. Microbiol.">
        <title>Microbiota from the distal guts of lean and obese adolescents exhibit partial functional redundancy besides clear differences in community structure.</title>
        <authorList>
            <person name="Ferrer M."/>
            <person name="Ruiz A."/>
            <person name="Lanza F."/>
            <person name="Haange S.B."/>
            <person name="Oberbach A."/>
            <person name="Till H."/>
            <person name="Bargiela R."/>
            <person name="Campoy C."/>
            <person name="Segura M.T."/>
            <person name="Richter M."/>
            <person name="von Bergen M."/>
            <person name="Seifert J."/>
            <person name="Suarez A."/>
        </authorList>
    </citation>
    <scope>NUCLEOTIDE SEQUENCE</scope>
</reference>
<comment type="caution">
    <text evidence="1">The sequence shown here is derived from an EMBL/GenBank/DDBJ whole genome shotgun (WGS) entry which is preliminary data.</text>
</comment>
<protein>
    <submittedName>
        <fullName evidence="1">Uncharacterized protein</fullName>
    </submittedName>
</protein>
<name>K1TU52_9ZZZZ</name>
<proteinExistence type="predicted"/>
<dbReference type="AlphaFoldDB" id="K1TU52"/>
<accession>K1TU52</accession>
<evidence type="ECO:0000313" key="1">
    <source>
        <dbReference type="EMBL" id="EKC73353.1"/>
    </source>
</evidence>
<feature type="non-terminal residue" evidence="1">
    <location>
        <position position="101"/>
    </location>
</feature>
<dbReference type="EMBL" id="AJWY01004098">
    <property type="protein sequence ID" value="EKC73353.1"/>
    <property type="molecule type" value="Genomic_DNA"/>
</dbReference>
<gene>
    <name evidence="1" type="ORF">LEA_06271</name>
</gene>
<organism evidence="1">
    <name type="scientific">human gut metagenome</name>
    <dbReference type="NCBI Taxonomy" id="408170"/>
    <lineage>
        <taxon>unclassified sequences</taxon>
        <taxon>metagenomes</taxon>
        <taxon>organismal metagenomes</taxon>
    </lineage>
</organism>
<sequence length="101" mass="10578">MEFGQPDAFTDGREPNWAMLADAGHRALADYSKALNAFCLAHPALYAPQSFAWTALDASTGVLGFTLQAGCETLLCALNTGTQAVQGFGLKPGWGSCALPL</sequence>